<evidence type="ECO:0000256" key="2">
    <source>
        <dbReference type="ARBA" id="ARBA00029460"/>
    </source>
</evidence>
<evidence type="ECO:0000256" key="1">
    <source>
        <dbReference type="ARBA" id="ARBA00022884"/>
    </source>
</evidence>
<sequence>MQESRDGQGDTAAAKGKTRLDVLLVQRGLAESREQAQRLILAGAVSVAGMGNLKPGLKVPSDAQVTVVAGERYVSRGGLKLEAALVGFQIGVEGRVCADVGASTGGFTDCLLQHGARLVYAVDVGASRLHERLRRDPRVVIVDHTNAREIHRLQLPEKPTLAAVDLSFISIRKVLDSIWQWLEVGAEVVALVKPQFEATRAEASRGKGIIRDPKIHARILREVLDYAQTHGWQVRGLMPSPIHGGSGNREYLCWLVRGNEFGAPQAVGIDIDAVVEQAFNTTCES</sequence>
<keyword evidence="1 3" id="KW-0694">RNA-binding</keyword>
<name>A0A2Z4Y6L1_SUMC1</name>
<dbReference type="InterPro" id="IPR036986">
    <property type="entry name" value="S4_RNA-bd_sf"/>
</dbReference>
<dbReference type="PROSITE" id="PS50889">
    <property type="entry name" value="S4"/>
    <property type="match status" value="1"/>
</dbReference>
<evidence type="ECO:0000256" key="3">
    <source>
        <dbReference type="PROSITE-ProRule" id="PRU00182"/>
    </source>
</evidence>
<dbReference type="CDD" id="cd00165">
    <property type="entry name" value="S4"/>
    <property type="match status" value="1"/>
</dbReference>
<dbReference type="SMART" id="SM00363">
    <property type="entry name" value="S4"/>
    <property type="match status" value="1"/>
</dbReference>
<dbReference type="Pfam" id="PF01479">
    <property type="entry name" value="S4"/>
    <property type="match status" value="1"/>
</dbReference>
<gene>
    <name evidence="5" type="ORF">BRCON_1575</name>
</gene>
<dbReference type="KEGG" id="schv:BRCON_1575"/>
<dbReference type="SUPFAM" id="SSF55174">
    <property type="entry name" value="Alpha-L RNA-binding motif"/>
    <property type="match status" value="1"/>
</dbReference>
<keyword evidence="5" id="KW-0489">Methyltransferase</keyword>
<comment type="similarity">
    <text evidence="2">Belongs to the TlyA family.</text>
</comment>
<dbReference type="Proteomes" id="UP000262583">
    <property type="component" value="Chromosome"/>
</dbReference>
<dbReference type="InterPro" id="IPR029063">
    <property type="entry name" value="SAM-dependent_MTases_sf"/>
</dbReference>
<dbReference type="InterPro" id="IPR002877">
    <property type="entry name" value="RNA_MeTrfase_FtsJ_dom"/>
</dbReference>
<dbReference type="NCBIfam" id="TIGR00478">
    <property type="entry name" value="tly"/>
    <property type="match status" value="1"/>
</dbReference>
<organism evidence="5 6">
    <name type="scientific">Sumerlaea chitinivorans</name>
    <dbReference type="NCBI Taxonomy" id="2250252"/>
    <lineage>
        <taxon>Bacteria</taxon>
        <taxon>Candidatus Sumerlaeota</taxon>
        <taxon>Candidatus Sumerlaeia</taxon>
        <taxon>Candidatus Sumerlaeales</taxon>
        <taxon>Candidatus Sumerlaeaceae</taxon>
        <taxon>Candidatus Sumerlaea</taxon>
    </lineage>
</organism>
<dbReference type="EMBL" id="CP030759">
    <property type="protein sequence ID" value="AXA36352.1"/>
    <property type="molecule type" value="Genomic_DNA"/>
</dbReference>
<dbReference type="AlphaFoldDB" id="A0A2Z4Y6L1"/>
<proteinExistence type="inferred from homology"/>
<evidence type="ECO:0000259" key="4">
    <source>
        <dbReference type="SMART" id="SM00363"/>
    </source>
</evidence>
<dbReference type="Pfam" id="PF01728">
    <property type="entry name" value="FtsJ"/>
    <property type="match status" value="1"/>
</dbReference>
<evidence type="ECO:0000313" key="5">
    <source>
        <dbReference type="EMBL" id="AXA36352.1"/>
    </source>
</evidence>
<dbReference type="Gene3D" id="3.40.50.150">
    <property type="entry name" value="Vaccinia Virus protein VP39"/>
    <property type="match status" value="1"/>
</dbReference>
<dbReference type="PANTHER" id="PTHR32319:SF0">
    <property type="entry name" value="BACTERIAL HEMOLYSIN-LIKE PROTEIN"/>
    <property type="match status" value="1"/>
</dbReference>
<dbReference type="PANTHER" id="PTHR32319">
    <property type="entry name" value="BACTERIAL HEMOLYSIN-LIKE PROTEIN"/>
    <property type="match status" value="1"/>
</dbReference>
<dbReference type="InterPro" id="IPR047048">
    <property type="entry name" value="TlyA"/>
</dbReference>
<dbReference type="SUPFAM" id="SSF53335">
    <property type="entry name" value="S-adenosyl-L-methionine-dependent methyltransferases"/>
    <property type="match status" value="1"/>
</dbReference>
<feature type="domain" description="RNA-binding S4" evidence="4">
    <location>
        <begin position="18"/>
        <end position="82"/>
    </location>
</feature>
<dbReference type="GO" id="GO:0008168">
    <property type="term" value="F:methyltransferase activity"/>
    <property type="evidence" value="ECO:0007669"/>
    <property type="project" value="UniProtKB-KW"/>
</dbReference>
<dbReference type="GO" id="GO:0032259">
    <property type="term" value="P:methylation"/>
    <property type="evidence" value="ECO:0007669"/>
    <property type="project" value="UniProtKB-KW"/>
</dbReference>
<dbReference type="PIRSF" id="PIRSF005578">
    <property type="entry name" value="TlyA"/>
    <property type="match status" value="1"/>
</dbReference>
<dbReference type="InterPro" id="IPR004538">
    <property type="entry name" value="Hemolysin_A/TlyA"/>
</dbReference>
<dbReference type="Gene3D" id="3.10.290.10">
    <property type="entry name" value="RNA-binding S4 domain"/>
    <property type="match status" value="1"/>
</dbReference>
<keyword evidence="5" id="KW-0808">Transferase</keyword>
<evidence type="ECO:0000313" key="6">
    <source>
        <dbReference type="Proteomes" id="UP000262583"/>
    </source>
</evidence>
<dbReference type="GO" id="GO:0003723">
    <property type="term" value="F:RNA binding"/>
    <property type="evidence" value="ECO:0007669"/>
    <property type="project" value="UniProtKB-KW"/>
</dbReference>
<accession>A0A2Z4Y6L1</accession>
<reference evidence="5 6" key="1">
    <citation type="submission" date="2018-05" db="EMBL/GenBank/DDBJ databases">
        <title>A metagenomic window into the 2 km-deep terrestrial subsurface aquifer revealed taxonomically and functionally diverse microbial community comprising novel uncultured bacterial lineages.</title>
        <authorList>
            <person name="Kadnikov V.V."/>
            <person name="Mardanov A.V."/>
            <person name="Beletsky A.V."/>
            <person name="Banks D."/>
            <person name="Pimenov N.V."/>
            <person name="Frank Y.A."/>
            <person name="Karnachuk O.V."/>
            <person name="Ravin N.V."/>
        </authorList>
    </citation>
    <scope>NUCLEOTIDE SEQUENCE [LARGE SCALE GENOMIC DNA]</scope>
    <source>
        <strain evidence="5">BY</strain>
    </source>
</reference>
<protein>
    <submittedName>
        <fullName evidence="5">RNA binding methyltransferase FtsJ like</fullName>
    </submittedName>
</protein>
<dbReference type="InterPro" id="IPR002942">
    <property type="entry name" value="S4_RNA-bd"/>
</dbReference>